<proteinExistence type="predicted"/>
<feature type="compositionally biased region" description="Basic and acidic residues" evidence="1">
    <location>
        <begin position="164"/>
        <end position="188"/>
    </location>
</feature>
<reference evidence="2" key="1">
    <citation type="submission" date="2021-01" db="EMBL/GenBank/DDBJ databases">
        <authorList>
            <person name="Corre E."/>
            <person name="Pelletier E."/>
            <person name="Niang G."/>
            <person name="Scheremetjew M."/>
            <person name="Finn R."/>
            <person name="Kale V."/>
            <person name="Holt S."/>
            <person name="Cochrane G."/>
            <person name="Meng A."/>
            <person name="Brown T."/>
            <person name="Cohen L."/>
        </authorList>
    </citation>
    <scope>NUCLEOTIDE SEQUENCE</scope>
    <source>
        <strain evidence="2">CCMP 2712</strain>
    </source>
</reference>
<protein>
    <submittedName>
        <fullName evidence="2">Uncharacterized protein</fullName>
    </submittedName>
</protein>
<name>A0A7S4PPW5_GUITH</name>
<evidence type="ECO:0000256" key="1">
    <source>
        <dbReference type="SAM" id="MobiDB-lite"/>
    </source>
</evidence>
<feature type="region of interest" description="Disordered" evidence="1">
    <location>
        <begin position="164"/>
        <end position="226"/>
    </location>
</feature>
<sequence>MSLSLIPDDDHRTASGQVTCAIGKKLVFGRNEIDKEDKKLSKFVARLEAMDAESARITRVGRTAMHVIPKGETGTLTMCKEGEENGREKSTEVMWLGDQVVMVGSKKHTFVLLPQGKTWFQWAEQHREEQEHRLLELRGIGGQSLTEEELARKDELKIKIARRKEEDEARTEELRKRQVEEAKTRPDAVEGVEDEKGEQSTSKRKGILSASDHAGLPPPPPASTSALSAILGEDLPEFQDKQGAGSKSLSQHEDFYTSLKPSLLILGSLEEGDKVCVEEQKIRRQSPSVSGGFSRFMKKQSREVTVEWARTFNRRVRSHIEKSIIAVEEGNSSVDEFPAWSRIISDACRGLENLRRTYSGDLVTQEQLKEVGKEMLLSQKLLDSFFLRSQGRNPRLNT</sequence>
<dbReference type="AlphaFoldDB" id="A0A7S4PPW5"/>
<evidence type="ECO:0000313" key="2">
    <source>
        <dbReference type="EMBL" id="CAE2341749.1"/>
    </source>
</evidence>
<gene>
    <name evidence="2" type="ORF">GTHE00462_LOCUS39745</name>
</gene>
<accession>A0A7S4PPW5</accession>
<dbReference type="EMBL" id="HBKN01050960">
    <property type="protein sequence ID" value="CAE2341749.1"/>
    <property type="molecule type" value="Transcribed_RNA"/>
</dbReference>
<organism evidence="2">
    <name type="scientific">Guillardia theta</name>
    <name type="common">Cryptophyte</name>
    <name type="synonym">Cryptomonas phi</name>
    <dbReference type="NCBI Taxonomy" id="55529"/>
    <lineage>
        <taxon>Eukaryota</taxon>
        <taxon>Cryptophyceae</taxon>
        <taxon>Pyrenomonadales</taxon>
        <taxon>Geminigeraceae</taxon>
        <taxon>Guillardia</taxon>
    </lineage>
</organism>